<organism evidence="2 3">
    <name type="scientific">Pristionchus fissidentatus</name>
    <dbReference type="NCBI Taxonomy" id="1538716"/>
    <lineage>
        <taxon>Eukaryota</taxon>
        <taxon>Metazoa</taxon>
        <taxon>Ecdysozoa</taxon>
        <taxon>Nematoda</taxon>
        <taxon>Chromadorea</taxon>
        <taxon>Rhabditida</taxon>
        <taxon>Rhabditina</taxon>
        <taxon>Diplogasteromorpha</taxon>
        <taxon>Diplogasteroidea</taxon>
        <taxon>Neodiplogasteridae</taxon>
        <taxon>Pristionchus</taxon>
    </lineage>
</organism>
<dbReference type="GO" id="GO:0032039">
    <property type="term" value="C:integrator complex"/>
    <property type="evidence" value="ECO:0007669"/>
    <property type="project" value="InterPro"/>
</dbReference>
<dbReference type="AlphaFoldDB" id="A0AAV5UVB1"/>
<name>A0AAV5UVB1_9BILA</name>
<gene>
    <name evidence="2" type="ORF">PFISCL1PPCAC_2522</name>
</gene>
<evidence type="ECO:0000313" key="2">
    <source>
        <dbReference type="EMBL" id="GMT11225.1"/>
    </source>
</evidence>
<evidence type="ECO:0000313" key="3">
    <source>
        <dbReference type="Proteomes" id="UP001432322"/>
    </source>
</evidence>
<dbReference type="PANTHER" id="PTHR31697">
    <property type="entry name" value="INTEGRATOR COMPLEX SUBUNIT 5"/>
    <property type="match status" value="1"/>
</dbReference>
<dbReference type="PANTHER" id="PTHR31697:SF2">
    <property type="entry name" value="INTEGRATOR COMPLEX SUBUNIT 5"/>
    <property type="match status" value="1"/>
</dbReference>
<accession>A0AAV5UVB1</accession>
<proteinExistence type="predicted"/>
<dbReference type="EMBL" id="BTSY01000001">
    <property type="protein sequence ID" value="GMT11225.1"/>
    <property type="molecule type" value="Genomic_DNA"/>
</dbReference>
<reference evidence="2" key="1">
    <citation type="submission" date="2023-10" db="EMBL/GenBank/DDBJ databases">
        <title>Genome assembly of Pristionchus species.</title>
        <authorList>
            <person name="Yoshida K."/>
            <person name="Sommer R.J."/>
        </authorList>
    </citation>
    <scope>NUCLEOTIDE SEQUENCE</scope>
    <source>
        <strain evidence="2">RS5133</strain>
    </source>
</reference>
<evidence type="ECO:0000259" key="1">
    <source>
        <dbReference type="Pfam" id="PF14838"/>
    </source>
</evidence>
<dbReference type="InterPro" id="IPR029444">
    <property type="entry name" value="INTS5_C"/>
</dbReference>
<dbReference type="GO" id="GO:0034472">
    <property type="term" value="P:snRNA 3'-end processing"/>
    <property type="evidence" value="ECO:0007669"/>
    <property type="project" value="TreeGrafter"/>
</dbReference>
<feature type="domain" description="Integrator complex subunit 5 C-terminal" evidence="1">
    <location>
        <begin position="2"/>
        <end position="166"/>
    </location>
</feature>
<keyword evidence="3" id="KW-1185">Reference proteome</keyword>
<dbReference type="Proteomes" id="UP001432322">
    <property type="component" value="Unassembled WGS sequence"/>
</dbReference>
<dbReference type="InterPro" id="IPR040316">
    <property type="entry name" value="INTS5"/>
</dbReference>
<dbReference type="Pfam" id="PF14838">
    <property type="entry name" value="INTS5_C"/>
    <property type="match status" value="1"/>
</dbReference>
<feature type="non-terminal residue" evidence="2">
    <location>
        <position position="1"/>
    </location>
</feature>
<protein>
    <recommendedName>
        <fullName evidence="1">Integrator complex subunit 5 C-terminal domain-containing protein</fullName>
    </recommendedName>
</protein>
<sequence length="187" mass="21428">TDWETEREAIARYVEISGRLSSSHLLQHILVLLSECPPTLWFVLPVLKAELATIISSYEKAYDRLKPPSEALLERTDRWVTLARRGEVLPDKLGHVMDMLPYVSCNEGFHLLLAIWKYFQRAAVTYEMVNEMHGAAMRGDPQEALPAAEEFMESFICVAHANIEELGWIVPLLYPRLIDDSIRLSYP</sequence>
<comment type="caution">
    <text evidence="2">The sequence shown here is derived from an EMBL/GenBank/DDBJ whole genome shotgun (WGS) entry which is preliminary data.</text>
</comment>